<reference evidence="1 2" key="1">
    <citation type="submission" date="2022-03" db="EMBL/GenBank/DDBJ databases">
        <authorList>
            <person name="Nunn A."/>
            <person name="Chopra R."/>
            <person name="Nunn A."/>
            <person name="Contreras Garrido A."/>
        </authorList>
    </citation>
    <scope>NUCLEOTIDE SEQUENCE [LARGE SCALE GENOMIC DNA]</scope>
</reference>
<dbReference type="EMBL" id="OU466863">
    <property type="protein sequence ID" value="CAH2079153.1"/>
    <property type="molecule type" value="Genomic_DNA"/>
</dbReference>
<evidence type="ECO:0000313" key="1">
    <source>
        <dbReference type="EMBL" id="CAH2079153.1"/>
    </source>
</evidence>
<name>A0AAU9T4N6_THLAR</name>
<evidence type="ECO:0000313" key="2">
    <source>
        <dbReference type="Proteomes" id="UP000836841"/>
    </source>
</evidence>
<organism evidence="1 2">
    <name type="scientific">Thlaspi arvense</name>
    <name type="common">Field penny-cress</name>
    <dbReference type="NCBI Taxonomy" id="13288"/>
    <lineage>
        <taxon>Eukaryota</taxon>
        <taxon>Viridiplantae</taxon>
        <taxon>Streptophyta</taxon>
        <taxon>Embryophyta</taxon>
        <taxon>Tracheophyta</taxon>
        <taxon>Spermatophyta</taxon>
        <taxon>Magnoliopsida</taxon>
        <taxon>eudicotyledons</taxon>
        <taxon>Gunneridae</taxon>
        <taxon>Pentapetalae</taxon>
        <taxon>rosids</taxon>
        <taxon>malvids</taxon>
        <taxon>Brassicales</taxon>
        <taxon>Brassicaceae</taxon>
        <taxon>Thlaspideae</taxon>
        <taxon>Thlaspi</taxon>
    </lineage>
</organism>
<dbReference type="AlphaFoldDB" id="A0AAU9T4N6"/>
<dbReference type="Proteomes" id="UP000836841">
    <property type="component" value="Chromosome 7"/>
</dbReference>
<sequence>MLFWARRRNDDSKLVQEVVQDLSEKLYLEDSPEKLDETPVLVVMIFLKKRIESFLSMDSEDVQMLGLWGMQGKEKTTVVKHVFQGFSRQFHSH</sequence>
<gene>
    <name evidence="1" type="ORF">TAV2_LOCUS24239</name>
</gene>
<dbReference type="InterPro" id="IPR027417">
    <property type="entry name" value="P-loop_NTPase"/>
</dbReference>
<proteinExistence type="predicted"/>
<accession>A0AAU9T4N6</accession>
<protein>
    <submittedName>
        <fullName evidence="1">Uncharacterized protein</fullName>
    </submittedName>
</protein>
<keyword evidence="2" id="KW-1185">Reference proteome</keyword>
<dbReference type="Gene3D" id="3.40.50.300">
    <property type="entry name" value="P-loop containing nucleotide triphosphate hydrolases"/>
    <property type="match status" value="1"/>
</dbReference>